<dbReference type="EMBL" id="FWFW01000007">
    <property type="protein sequence ID" value="SLN48053.1"/>
    <property type="molecule type" value="Genomic_DNA"/>
</dbReference>
<accession>A0A1Y5SUC4</accession>
<evidence type="ECO:0000313" key="11">
    <source>
        <dbReference type="Proteomes" id="UP000193307"/>
    </source>
</evidence>
<dbReference type="Proteomes" id="UP000193307">
    <property type="component" value="Unassembled WGS sequence"/>
</dbReference>
<protein>
    <submittedName>
        <fullName evidence="10">Trk system potassium uptake protein TrkG</fullName>
    </submittedName>
</protein>
<dbReference type="OrthoDB" id="7818483at2"/>
<sequence>MNRFSRMPFFVQLMLICAGAMMLPAAYGAAVSQHLASRSFFYAGILLATFSVLISIARFRSEATENRDTGKERDREGRNQLLVLLAAYTVLPVLLAVPFSESLPDTTFFNAYFEMVSALTTTGATVFEDPSRLPRTLHLWTALVAWLGGLFAWVTAIAVLAPLNLGGFEVISARAPIVGNAVASRTSQIVQVAAGPERLSRYTQRLFPVYFGLTLVLWFALAMSGSTPFVALCHAMSTMSTSGISPVGGLTGAQSGFGGELLVFAFLSLALSRKTFTVDQGGSDVKPLHRDSEVKIALALLVILPIILFARHWGGAMEIADQNDFSAAVNSLWGGVFMVMSFLTTTGFESSSWDTARLWSGLQAPGVLLLGLAVFGGGVATTAGGVKLLRLYALVRHGEREIEKLISPSSVGGAGARARRIRRQGAYVAWVYFMLFAMTIAVVMMALSLFGIHFEEAAVFTVSALTTTGPLVYFAAEVPFSYADLGTAPKAILAATMVLGRLEMLAIVALLNPEFWRR</sequence>
<proteinExistence type="inferred from homology"/>
<dbReference type="PANTHER" id="PTHR32024:SF2">
    <property type="entry name" value="TRK SYSTEM POTASSIUM UPTAKE PROTEIN TRKG-RELATED"/>
    <property type="match status" value="1"/>
</dbReference>
<evidence type="ECO:0000256" key="2">
    <source>
        <dbReference type="ARBA" id="ARBA00009137"/>
    </source>
</evidence>
<keyword evidence="11" id="KW-1185">Reference proteome</keyword>
<reference evidence="10 11" key="1">
    <citation type="submission" date="2017-03" db="EMBL/GenBank/DDBJ databases">
        <authorList>
            <person name="Afonso C.L."/>
            <person name="Miller P.J."/>
            <person name="Scott M.A."/>
            <person name="Spackman E."/>
            <person name="Goraichik I."/>
            <person name="Dimitrov K.M."/>
            <person name="Suarez D.L."/>
            <person name="Swayne D.E."/>
        </authorList>
    </citation>
    <scope>NUCLEOTIDE SEQUENCE [LARGE SCALE GENOMIC DNA]</scope>
    <source>
        <strain evidence="10 11">CECT 7971</strain>
    </source>
</reference>
<evidence type="ECO:0000256" key="6">
    <source>
        <dbReference type="ARBA" id="ARBA00022989"/>
    </source>
</evidence>
<keyword evidence="5 9" id="KW-0812">Transmembrane</keyword>
<feature type="transmembrane region" description="Helical" evidence="9">
    <location>
        <begin position="209"/>
        <end position="235"/>
    </location>
</feature>
<keyword evidence="4" id="KW-1003">Cell membrane</keyword>
<keyword evidence="8 9" id="KW-0472">Membrane</keyword>
<dbReference type="AlphaFoldDB" id="A0A1Y5SUC4"/>
<feature type="transmembrane region" description="Helical" evidence="9">
    <location>
        <begin position="364"/>
        <end position="386"/>
    </location>
</feature>
<keyword evidence="3" id="KW-0813">Transport</keyword>
<organism evidence="10 11">
    <name type="scientific">Pacificibacter marinus</name>
    <dbReference type="NCBI Taxonomy" id="658057"/>
    <lineage>
        <taxon>Bacteria</taxon>
        <taxon>Pseudomonadati</taxon>
        <taxon>Pseudomonadota</taxon>
        <taxon>Alphaproteobacteria</taxon>
        <taxon>Rhodobacterales</taxon>
        <taxon>Roseobacteraceae</taxon>
        <taxon>Pacificibacter</taxon>
    </lineage>
</organism>
<dbReference type="STRING" id="658057.SAMN04488032_10710"/>
<dbReference type="RefSeq" id="WP_085849468.1">
    <property type="nucleotide sequence ID" value="NZ_FNZV01000007.1"/>
</dbReference>
<feature type="transmembrane region" description="Helical" evidence="9">
    <location>
        <begin position="427"/>
        <end position="452"/>
    </location>
</feature>
<dbReference type="PANTHER" id="PTHR32024">
    <property type="entry name" value="TRK SYSTEM POTASSIUM UPTAKE PROTEIN TRKG-RELATED"/>
    <property type="match status" value="1"/>
</dbReference>
<dbReference type="InterPro" id="IPR003445">
    <property type="entry name" value="Cat_transpt"/>
</dbReference>
<evidence type="ECO:0000313" key="10">
    <source>
        <dbReference type="EMBL" id="SLN48053.1"/>
    </source>
</evidence>
<evidence type="ECO:0000256" key="1">
    <source>
        <dbReference type="ARBA" id="ARBA00004651"/>
    </source>
</evidence>
<feature type="transmembrane region" description="Helical" evidence="9">
    <location>
        <begin position="81"/>
        <end position="99"/>
    </location>
</feature>
<keyword evidence="7" id="KW-0406">Ion transport</keyword>
<evidence type="ECO:0000256" key="8">
    <source>
        <dbReference type="ARBA" id="ARBA00023136"/>
    </source>
</evidence>
<evidence type="ECO:0000256" key="3">
    <source>
        <dbReference type="ARBA" id="ARBA00022448"/>
    </source>
</evidence>
<evidence type="ECO:0000256" key="7">
    <source>
        <dbReference type="ARBA" id="ARBA00023065"/>
    </source>
</evidence>
<feature type="transmembrane region" description="Helical" evidence="9">
    <location>
        <begin position="325"/>
        <end position="344"/>
    </location>
</feature>
<feature type="transmembrane region" description="Helical" evidence="9">
    <location>
        <begin position="40"/>
        <end position="60"/>
    </location>
</feature>
<evidence type="ECO:0000256" key="4">
    <source>
        <dbReference type="ARBA" id="ARBA00022475"/>
    </source>
</evidence>
<comment type="subcellular location">
    <subcellularLocation>
        <location evidence="1">Cell membrane</location>
        <topology evidence="1">Multi-pass membrane protein</topology>
    </subcellularLocation>
</comment>
<dbReference type="GO" id="GO:0008324">
    <property type="term" value="F:monoatomic cation transmembrane transporter activity"/>
    <property type="evidence" value="ECO:0007669"/>
    <property type="project" value="InterPro"/>
</dbReference>
<dbReference type="GO" id="GO:0005886">
    <property type="term" value="C:plasma membrane"/>
    <property type="evidence" value="ECO:0007669"/>
    <property type="project" value="UniProtKB-SubCell"/>
</dbReference>
<gene>
    <name evidence="10" type="primary">trkG</name>
    <name evidence="10" type="ORF">PAM7971_02331</name>
</gene>
<keyword evidence="6 9" id="KW-1133">Transmembrane helix</keyword>
<dbReference type="Pfam" id="PF02386">
    <property type="entry name" value="TrkH"/>
    <property type="match status" value="2"/>
</dbReference>
<evidence type="ECO:0000256" key="5">
    <source>
        <dbReference type="ARBA" id="ARBA00022692"/>
    </source>
</evidence>
<feature type="transmembrane region" description="Helical" evidence="9">
    <location>
        <begin position="139"/>
        <end position="161"/>
    </location>
</feature>
<feature type="transmembrane region" description="Helical" evidence="9">
    <location>
        <begin position="296"/>
        <end position="313"/>
    </location>
</feature>
<comment type="similarity">
    <text evidence="2">Belongs to the TrkH potassium transport family.</text>
</comment>
<feature type="transmembrane region" description="Helical" evidence="9">
    <location>
        <begin position="492"/>
        <end position="511"/>
    </location>
</feature>
<name>A0A1Y5SUC4_9RHOB</name>
<evidence type="ECO:0000256" key="9">
    <source>
        <dbReference type="SAM" id="Phobius"/>
    </source>
</evidence>
<dbReference type="GO" id="GO:0030001">
    <property type="term" value="P:metal ion transport"/>
    <property type="evidence" value="ECO:0007669"/>
    <property type="project" value="UniProtKB-ARBA"/>
</dbReference>